<comment type="caution">
    <text evidence="1">The sequence shown here is derived from an EMBL/GenBank/DDBJ whole genome shotgun (WGS) entry which is preliminary data.</text>
</comment>
<dbReference type="Proteomes" id="UP000308901">
    <property type="component" value="Unassembled WGS sequence"/>
</dbReference>
<keyword evidence="2" id="KW-1185">Reference proteome</keyword>
<organism evidence="1 2">
    <name type="scientific">Arcobacter arenosus</name>
    <dbReference type="NCBI Taxonomy" id="2576037"/>
    <lineage>
        <taxon>Bacteria</taxon>
        <taxon>Pseudomonadati</taxon>
        <taxon>Campylobacterota</taxon>
        <taxon>Epsilonproteobacteria</taxon>
        <taxon>Campylobacterales</taxon>
        <taxon>Arcobacteraceae</taxon>
        <taxon>Arcobacter</taxon>
    </lineage>
</organism>
<sequence>MAISESPEVSGIKISVDAAPSGTPAGSASVIGHIDSIGNIIDKSRNVNKYTPVNDTEYSEIVALGSLQLGTFNATVLYNPSGTEGVNKIESAIDNNEEVQIIIELNDSLGTNGTTIAQICKISGFTVDGEQDGFYKANITAERVGLPTITAAA</sequence>
<accession>A0A5R8Y4Y5</accession>
<evidence type="ECO:0008006" key="3">
    <source>
        <dbReference type="Google" id="ProtNLM"/>
    </source>
</evidence>
<evidence type="ECO:0000313" key="1">
    <source>
        <dbReference type="EMBL" id="TLP41038.1"/>
    </source>
</evidence>
<dbReference type="EMBL" id="VANU01000001">
    <property type="protein sequence ID" value="TLP41038.1"/>
    <property type="molecule type" value="Genomic_DNA"/>
</dbReference>
<gene>
    <name evidence="1" type="ORF">FDK22_03190</name>
</gene>
<evidence type="ECO:0000313" key="2">
    <source>
        <dbReference type="Proteomes" id="UP000308901"/>
    </source>
</evidence>
<name>A0A5R8Y4Y5_9BACT</name>
<protein>
    <recommendedName>
        <fullName evidence="3">Phage tail protein</fullName>
    </recommendedName>
</protein>
<proteinExistence type="predicted"/>
<dbReference type="RefSeq" id="WP_138151440.1">
    <property type="nucleotide sequence ID" value="NZ_VANU01000001.1"/>
</dbReference>
<reference evidence="1 2" key="1">
    <citation type="submission" date="2019-05" db="EMBL/GenBank/DDBJ databases">
        <title>Arcobacter sp. nov., isolated from sea sediment.</title>
        <authorList>
            <person name="Kim W."/>
        </authorList>
    </citation>
    <scope>NUCLEOTIDE SEQUENCE [LARGE SCALE GENOMIC DNA]</scope>
    <source>
        <strain evidence="1 2">CAU 1517</strain>
    </source>
</reference>
<dbReference type="AlphaFoldDB" id="A0A5R8Y4Y5"/>